<evidence type="ECO:0000313" key="2">
    <source>
        <dbReference type="EMBL" id="PRX43586.1"/>
    </source>
</evidence>
<name>A0A2T0LKW8_9PSEU</name>
<protein>
    <recommendedName>
        <fullName evidence="1">Cas3 C-terminal domain-containing protein</fullName>
    </recommendedName>
</protein>
<proteinExistence type="predicted"/>
<dbReference type="Proteomes" id="UP000238362">
    <property type="component" value="Unassembled WGS sequence"/>
</dbReference>
<dbReference type="InterPro" id="IPR041372">
    <property type="entry name" value="Cas3_C"/>
</dbReference>
<sequence length="116" mass="12871">MTDDPIRPEPFDVVLLLPGDPRPAALDGTPVDLSDVHELTDAEQRALLGSAVRIFPEDLTPRAYQEVAGLPIPRCFARSGWLHEHRALVLDEAARTGPVRFDLHEVLGLRIEDDET</sequence>
<reference evidence="2 3" key="1">
    <citation type="submission" date="2018-03" db="EMBL/GenBank/DDBJ databases">
        <title>Genomic Encyclopedia of Type Strains, Phase III (KMG-III): the genomes of soil and plant-associated and newly described type strains.</title>
        <authorList>
            <person name="Whitman W."/>
        </authorList>
    </citation>
    <scope>NUCLEOTIDE SEQUENCE [LARGE SCALE GENOMIC DNA]</scope>
    <source>
        <strain evidence="2 3">CGMCC 4.7125</strain>
    </source>
</reference>
<dbReference type="OrthoDB" id="3699262at2"/>
<dbReference type="EMBL" id="PVNH01000014">
    <property type="protein sequence ID" value="PRX43586.1"/>
    <property type="molecule type" value="Genomic_DNA"/>
</dbReference>
<accession>A0A2T0LKW8</accession>
<dbReference type="Pfam" id="PF18395">
    <property type="entry name" value="Cas3_C"/>
    <property type="match status" value="1"/>
</dbReference>
<feature type="domain" description="Cas3 C-terminal" evidence="1">
    <location>
        <begin position="12"/>
        <end position="109"/>
    </location>
</feature>
<organism evidence="2 3">
    <name type="scientific">Prauserella shujinwangii</name>
    <dbReference type="NCBI Taxonomy" id="1453103"/>
    <lineage>
        <taxon>Bacteria</taxon>
        <taxon>Bacillati</taxon>
        <taxon>Actinomycetota</taxon>
        <taxon>Actinomycetes</taxon>
        <taxon>Pseudonocardiales</taxon>
        <taxon>Pseudonocardiaceae</taxon>
        <taxon>Prauserella</taxon>
    </lineage>
</organism>
<comment type="caution">
    <text evidence="2">The sequence shown here is derived from an EMBL/GenBank/DDBJ whole genome shotgun (WGS) entry which is preliminary data.</text>
</comment>
<keyword evidence="3" id="KW-1185">Reference proteome</keyword>
<evidence type="ECO:0000259" key="1">
    <source>
        <dbReference type="Pfam" id="PF18395"/>
    </source>
</evidence>
<gene>
    <name evidence="2" type="ORF">B0I33_11446</name>
</gene>
<dbReference type="AlphaFoldDB" id="A0A2T0LKW8"/>
<dbReference type="RefSeq" id="WP_106182141.1">
    <property type="nucleotide sequence ID" value="NZ_PVNH01000014.1"/>
</dbReference>
<evidence type="ECO:0000313" key="3">
    <source>
        <dbReference type="Proteomes" id="UP000238362"/>
    </source>
</evidence>